<evidence type="ECO:0000259" key="2">
    <source>
        <dbReference type="Pfam" id="PF09834"/>
    </source>
</evidence>
<proteinExistence type="predicted"/>
<keyword evidence="1" id="KW-0812">Transmembrane</keyword>
<dbReference type="Proteomes" id="UP000261704">
    <property type="component" value="Chromosome"/>
</dbReference>
<dbReference type="EMBL" id="CP032125">
    <property type="protein sequence ID" value="AXX98388.1"/>
    <property type="molecule type" value="Genomic_DNA"/>
</dbReference>
<organism evidence="3 4">
    <name type="scientific">Profundibacter amoris</name>
    <dbReference type="NCBI Taxonomy" id="2171755"/>
    <lineage>
        <taxon>Bacteria</taxon>
        <taxon>Pseudomonadati</taxon>
        <taxon>Pseudomonadota</taxon>
        <taxon>Alphaproteobacteria</taxon>
        <taxon>Rhodobacterales</taxon>
        <taxon>Paracoccaceae</taxon>
        <taxon>Profundibacter</taxon>
    </lineage>
</organism>
<evidence type="ECO:0000313" key="4">
    <source>
        <dbReference type="Proteomes" id="UP000261704"/>
    </source>
</evidence>
<dbReference type="InterPro" id="IPR018638">
    <property type="entry name" value="DUF2061_membrane"/>
</dbReference>
<dbReference type="OrthoDB" id="197461at2"/>
<feature type="domain" description="DUF2061" evidence="2">
    <location>
        <begin position="9"/>
        <end position="59"/>
    </location>
</feature>
<gene>
    <name evidence="3" type="ORF">BAR1_10900</name>
</gene>
<accession>A0A347UHR0</accession>
<reference evidence="3 4" key="1">
    <citation type="submission" date="2018-09" db="EMBL/GenBank/DDBJ databases">
        <title>Profundibacter amoris BAR1 gen. nov., sp. nov., a new member of the Roseobacter clade isolated at Lokis Castle Vent Field on the Arctic Mid-Oceanic Ridge.</title>
        <authorList>
            <person name="Le Moine Bauer S."/>
            <person name="Sjoeberg A.G."/>
            <person name="L'Haridon S."/>
            <person name="Stokke R."/>
            <person name="Roalkvam I."/>
            <person name="Steen I.H."/>
            <person name="Dahle H."/>
        </authorList>
    </citation>
    <scope>NUCLEOTIDE SEQUENCE [LARGE SCALE GENOMIC DNA]</scope>
    <source>
        <strain evidence="3 4">BAR1</strain>
    </source>
</reference>
<evidence type="ECO:0000256" key="1">
    <source>
        <dbReference type="SAM" id="Phobius"/>
    </source>
</evidence>
<dbReference type="AlphaFoldDB" id="A0A347UHR0"/>
<protein>
    <submittedName>
        <fullName evidence="3">DUF2061 domain-containing protein</fullName>
    </submittedName>
</protein>
<sequence>MDTPKRTWVKAVCWQLLGLVTMSAVGYGFTGSMRVGGVMALANAAVGLMTYIGYERLWARIGWGRKGA</sequence>
<dbReference type="Pfam" id="PF09834">
    <property type="entry name" value="DUF2061"/>
    <property type="match status" value="1"/>
</dbReference>
<keyword evidence="4" id="KW-1185">Reference proteome</keyword>
<dbReference type="KEGG" id="pamo:BAR1_10900"/>
<dbReference type="RefSeq" id="WP_118943044.1">
    <property type="nucleotide sequence ID" value="NZ_CP032125.1"/>
</dbReference>
<feature type="transmembrane region" description="Helical" evidence="1">
    <location>
        <begin position="35"/>
        <end position="54"/>
    </location>
</feature>
<evidence type="ECO:0000313" key="3">
    <source>
        <dbReference type="EMBL" id="AXX98388.1"/>
    </source>
</evidence>
<name>A0A347UHR0_9RHOB</name>
<feature type="transmembrane region" description="Helical" evidence="1">
    <location>
        <begin position="12"/>
        <end position="29"/>
    </location>
</feature>
<keyword evidence="1" id="KW-0472">Membrane</keyword>
<keyword evidence="1" id="KW-1133">Transmembrane helix</keyword>